<dbReference type="InterPro" id="IPR051325">
    <property type="entry name" value="Nudix_hydrolase_domain"/>
</dbReference>
<organism evidence="3 4">
    <name type="scientific">Ornithinibacillus xuwenensis</name>
    <dbReference type="NCBI Taxonomy" id="3144668"/>
    <lineage>
        <taxon>Bacteria</taxon>
        <taxon>Bacillati</taxon>
        <taxon>Bacillota</taxon>
        <taxon>Bacilli</taxon>
        <taxon>Bacillales</taxon>
        <taxon>Bacillaceae</taxon>
        <taxon>Ornithinibacillus</taxon>
    </lineage>
</organism>
<feature type="domain" description="Nudix hydrolase" evidence="2">
    <location>
        <begin position="15"/>
        <end position="144"/>
    </location>
</feature>
<dbReference type="Proteomes" id="UP001444625">
    <property type="component" value="Unassembled WGS sequence"/>
</dbReference>
<evidence type="ECO:0000259" key="2">
    <source>
        <dbReference type="PROSITE" id="PS51462"/>
    </source>
</evidence>
<dbReference type="SUPFAM" id="SSF55811">
    <property type="entry name" value="Nudix"/>
    <property type="match status" value="1"/>
</dbReference>
<sequence length="145" mass="16631">MKPAFGEKLTNINYVRRKSAYVIILSSHEDCVLTVHNGKGYHFLPGGGIERNETDKECIMREMLEETGYTAALGQFIGNALNYFVSSKQEYILNDGNFYIVELGKKVQEPTELDHQLAWVRLEDLQDLMFYAHQVWAVNKAIRGQ</sequence>
<gene>
    <name evidence="3" type="ORF">ABC228_09895</name>
</gene>
<reference evidence="3 4" key="1">
    <citation type="submission" date="2024-05" db="EMBL/GenBank/DDBJ databases">
        <authorList>
            <person name="Haq I."/>
            <person name="Ullah Z."/>
            <person name="Ahmad R."/>
            <person name="Li M."/>
            <person name="Tong Y."/>
        </authorList>
    </citation>
    <scope>NUCLEOTIDE SEQUENCE [LARGE SCALE GENOMIC DNA]</scope>
    <source>
        <strain evidence="3 4">16A2E</strain>
    </source>
</reference>
<dbReference type="PROSITE" id="PS00893">
    <property type="entry name" value="NUDIX_BOX"/>
    <property type="match status" value="1"/>
</dbReference>
<dbReference type="Gene3D" id="3.90.79.10">
    <property type="entry name" value="Nucleoside Triphosphate Pyrophosphohydrolase"/>
    <property type="match status" value="1"/>
</dbReference>
<evidence type="ECO:0000313" key="3">
    <source>
        <dbReference type="EMBL" id="MEN2767500.1"/>
    </source>
</evidence>
<evidence type="ECO:0000313" key="4">
    <source>
        <dbReference type="Proteomes" id="UP001444625"/>
    </source>
</evidence>
<dbReference type="InterPro" id="IPR000086">
    <property type="entry name" value="NUDIX_hydrolase_dom"/>
</dbReference>
<keyword evidence="1" id="KW-0378">Hydrolase</keyword>
<accession>A0ABU9XHK9</accession>
<proteinExistence type="predicted"/>
<dbReference type="PANTHER" id="PTHR21340">
    <property type="entry name" value="DIADENOSINE 5,5-P1,P4-TETRAPHOSPHATE PYROPHOSPHOHYDROLASE MUTT"/>
    <property type="match status" value="1"/>
</dbReference>
<dbReference type="RefSeq" id="WP_345824975.1">
    <property type="nucleotide sequence ID" value="NZ_JBDIML010000003.1"/>
</dbReference>
<dbReference type="PANTHER" id="PTHR21340:SF0">
    <property type="entry name" value="BIS(5'-NUCLEOSYL)-TETRAPHOSPHATASE [ASYMMETRICAL]"/>
    <property type="match status" value="1"/>
</dbReference>
<name>A0ABU9XHK9_9BACI</name>
<dbReference type="InterPro" id="IPR020084">
    <property type="entry name" value="NUDIX_hydrolase_CS"/>
</dbReference>
<dbReference type="Pfam" id="PF00293">
    <property type="entry name" value="NUDIX"/>
    <property type="match status" value="1"/>
</dbReference>
<dbReference type="InterPro" id="IPR015797">
    <property type="entry name" value="NUDIX_hydrolase-like_dom_sf"/>
</dbReference>
<evidence type="ECO:0000256" key="1">
    <source>
        <dbReference type="ARBA" id="ARBA00022801"/>
    </source>
</evidence>
<dbReference type="PROSITE" id="PS51462">
    <property type="entry name" value="NUDIX"/>
    <property type="match status" value="1"/>
</dbReference>
<keyword evidence="4" id="KW-1185">Reference proteome</keyword>
<comment type="caution">
    <text evidence="3">The sequence shown here is derived from an EMBL/GenBank/DDBJ whole genome shotgun (WGS) entry which is preliminary data.</text>
</comment>
<protein>
    <submittedName>
        <fullName evidence="3">NUDIX domain-containing protein</fullName>
    </submittedName>
</protein>
<dbReference type="EMBL" id="JBDIML010000003">
    <property type="protein sequence ID" value="MEN2767500.1"/>
    <property type="molecule type" value="Genomic_DNA"/>
</dbReference>
<dbReference type="CDD" id="cd04684">
    <property type="entry name" value="NUDIX_Hydrolase"/>
    <property type="match status" value="1"/>
</dbReference>